<evidence type="ECO:0000313" key="3">
    <source>
        <dbReference type="Proteomes" id="UP000319209"/>
    </source>
</evidence>
<dbReference type="PROSITE" id="PS51257">
    <property type="entry name" value="PROKAR_LIPOPROTEIN"/>
    <property type="match status" value="1"/>
</dbReference>
<dbReference type="OrthoDB" id="5496093at2"/>
<keyword evidence="3" id="KW-1185">Reference proteome</keyword>
<reference evidence="2 3" key="1">
    <citation type="submission" date="2019-07" db="EMBL/GenBank/DDBJ databases">
        <title>Genome sequencing for Formosa sp. PS13.</title>
        <authorList>
            <person name="Park S.-J."/>
        </authorList>
    </citation>
    <scope>NUCLEOTIDE SEQUENCE [LARGE SCALE GENOMIC DNA]</scope>
    <source>
        <strain evidence="2 3">PS13</strain>
    </source>
</reference>
<feature type="region of interest" description="Disordered" evidence="1">
    <location>
        <begin position="25"/>
        <end position="45"/>
    </location>
</feature>
<dbReference type="AlphaFoldDB" id="A0A516GSS4"/>
<dbReference type="RefSeq" id="WP_143381457.1">
    <property type="nucleotide sequence ID" value="NZ_CP041637.1"/>
</dbReference>
<proteinExistence type="predicted"/>
<dbReference type="Proteomes" id="UP000319209">
    <property type="component" value="Chromosome"/>
</dbReference>
<gene>
    <name evidence="2" type="ORF">FNB79_11555</name>
</gene>
<dbReference type="KEGG" id="fop:FNB79_11555"/>
<evidence type="ECO:0008006" key="4">
    <source>
        <dbReference type="Google" id="ProtNLM"/>
    </source>
</evidence>
<dbReference type="EMBL" id="CP041637">
    <property type="protein sequence ID" value="QDO94573.1"/>
    <property type="molecule type" value="Genomic_DNA"/>
</dbReference>
<accession>A0A516GSS4</accession>
<feature type="compositionally biased region" description="Polar residues" evidence="1">
    <location>
        <begin position="25"/>
        <end position="38"/>
    </location>
</feature>
<sequence>MKTFICLVFSLFIIISCQSKQEQQTPVERVTTTTSQAKPANETPKPTDFKSYWYGGKAELSSYELKQSKYGKIREGEIVLIFVTEPFSLSKHVKLDRPNDAGDDKITVMKLNQVRKFTTGIYDYSILTSTFTPIDYKAHPYTLKSTTSIQEWCGQTFTQLNLNGATYNFKHFSYFESEGDETQDIDVALLEEDLMTRIRIQNGTLATGDITLIPSTIHSRFSHKNMAAAKANISKTLTEDTIQYTIRYAELDRTITLDVENKFPYKIMKWTEDDGDGLITTATLKSSLLEPYWNQKSIADEAKRDELKLVH</sequence>
<protein>
    <recommendedName>
        <fullName evidence="4">Septum formation inhibitor Maf</fullName>
    </recommendedName>
</protein>
<evidence type="ECO:0000256" key="1">
    <source>
        <dbReference type="SAM" id="MobiDB-lite"/>
    </source>
</evidence>
<evidence type="ECO:0000313" key="2">
    <source>
        <dbReference type="EMBL" id="QDO94573.1"/>
    </source>
</evidence>
<name>A0A516GSS4_9FLAO</name>
<organism evidence="2 3">
    <name type="scientific">Formosa sediminum</name>
    <dbReference type="NCBI Taxonomy" id="2594004"/>
    <lineage>
        <taxon>Bacteria</taxon>
        <taxon>Pseudomonadati</taxon>
        <taxon>Bacteroidota</taxon>
        <taxon>Flavobacteriia</taxon>
        <taxon>Flavobacteriales</taxon>
        <taxon>Flavobacteriaceae</taxon>
        <taxon>Formosa</taxon>
    </lineage>
</organism>